<feature type="domain" description="GAG-pre-integrase" evidence="1">
    <location>
        <begin position="12"/>
        <end position="76"/>
    </location>
</feature>
<sequence length="107" mass="12316">MMHLWKDYCNHGLFVYDIINNNASSSSAYIVDSCDIWHGRLGHVNFSYMKKMFELSLIPKPSLENHRKCESCVESKTIKKSCKSVERGSDLLSLIHSDLGDLKKYND</sequence>
<dbReference type="Pfam" id="PF13976">
    <property type="entry name" value="gag_pre-integrs"/>
    <property type="match status" value="1"/>
</dbReference>
<dbReference type="Proteomes" id="UP001227230">
    <property type="component" value="Chromosome 12"/>
</dbReference>
<name>A0ABY9CWW7_VITVI</name>
<evidence type="ECO:0000259" key="1">
    <source>
        <dbReference type="Pfam" id="PF13976"/>
    </source>
</evidence>
<dbReference type="EMBL" id="CP126659">
    <property type="protein sequence ID" value="WJZ99752.1"/>
    <property type="molecule type" value="Genomic_DNA"/>
</dbReference>
<evidence type="ECO:0000313" key="3">
    <source>
        <dbReference type="Proteomes" id="UP001227230"/>
    </source>
</evidence>
<accession>A0ABY9CWW7</accession>
<dbReference type="InterPro" id="IPR025724">
    <property type="entry name" value="GAG-pre-integrase_dom"/>
</dbReference>
<protein>
    <recommendedName>
        <fullName evidence="1">GAG-pre-integrase domain-containing protein</fullName>
    </recommendedName>
</protein>
<reference evidence="2 3" key="1">
    <citation type="journal article" date="2023" name="Hortic Res">
        <title>The complete reference genome for grapevine (Vitis vinifera L.) genetics and breeding.</title>
        <authorList>
            <person name="Shi X."/>
            <person name="Cao S."/>
            <person name="Wang X."/>
            <person name="Huang S."/>
            <person name="Wang Y."/>
            <person name="Liu Z."/>
            <person name="Liu W."/>
            <person name="Leng X."/>
            <person name="Peng Y."/>
            <person name="Wang N."/>
            <person name="Wang Y."/>
            <person name="Ma Z."/>
            <person name="Xu X."/>
            <person name="Zhang F."/>
            <person name="Xue H."/>
            <person name="Zhong H."/>
            <person name="Wang Y."/>
            <person name="Zhang K."/>
            <person name="Velt A."/>
            <person name="Avia K."/>
            <person name="Holtgrawe D."/>
            <person name="Grimplet J."/>
            <person name="Matus J.T."/>
            <person name="Ware D."/>
            <person name="Wu X."/>
            <person name="Wang H."/>
            <person name="Liu C."/>
            <person name="Fang Y."/>
            <person name="Rustenholz C."/>
            <person name="Cheng Z."/>
            <person name="Xiao H."/>
            <person name="Zhou Y."/>
        </authorList>
    </citation>
    <scope>NUCLEOTIDE SEQUENCE [LARGE SCALE GENOMIC DNA]</scope>
    <source>
        <strain evidence="3">cv. Pinot noir / PN40024</strain>
        <tissue evidence="2">Leaf</tissue>
    </source>
</reference>
<organism evidence="2 3">
    <name type="scientific">Vitis vinifera</name>
    <name type="common">Grape</name>
    <dbReference type="NCBI Taxonomy" id="29760"/>
    <lineage>
        <taxon>Eukaryota</taxon>
        <taxon>Viridiplantae</taxon>
        <taxon>Streptophyta</taxon>
        <taxon>Embryophyta</taxon>
        <taxon>Tracheophyta</taxon>
        <taxon>Spermatophyta</taxon>
        <taxon>Magnoliopsida</taxon>
        <taxon>eudicotyledons</taxon>
        <taxon>Gunneridae</taxon>
        <taxon>Pentapetalae</taxon>
        <taxon>rosids</taxon>
        <taxon>Vitales</taxon>
        <taxon>Vitaceae</taxon>
        <taxon>Viteae</taxon>
        <taxon>Vitis</taxon>
    </lineage>
</organism>
<gene>
    <name evidence="2" type="ORF">VitviT2T_018169</name>
</gene>
<proteinExistence type="predicted"/>
<keyword evidence="3" id="KW-1185">Reference proteome</keyword>
<evidence type="ECO:0000313" key="2">
    <source>
        <dbReference type="EMBL" id="WJZ99752.1"/>
    </source>
</evidence>